<reference evidence="1 2" key="1">
    <citation type="submission" date="2014-03" db="EMBL/GenBank/DDBJ databases">
        <title>Genome sequence of Sphingobium yanoikuyae B1.</title>
        <authorList>
            <person name="Gan H.M."/>
            <person name="Gan H.Y."/>
            <person name="Savka M.A."/>
        </authorList>
    </citation>
    <scope>NUCLEOTIDE SEQUENCE [LARGE SCALE GENOMIC DNA]</scope>
    <source>
        <strain evidence="1 2">B1</strain>
    </source>
</reference>
<sequence length="158" mass="17129">MIAATYTDPVQLLKAMWRGNAAMSNLLPLDGKLAAIEAAKAGATPTEAMYFGQGYRLPTGWGWDRVAQVRAAHHIASHLVPVALGGPAIAWGVPMIDGKFLQRPRGPMAPRVFHRANTFYVIDLPADDDLNAHAEANPGTVRIEDMFGNVLWPEGTEQ</sequence>
<gene>
    <name evidence="1" type="ORF">CP98_03176</name>
</gene>
<evidence type="ECO:0000313" key="1">
    <source>
        <dbReference type="EMBL" id="KEZ17693.1"/>
    </source>
</evidence>
<organism evidence="1 2">
    <name type="scientific">Sphingobium yanoikuyae</name>
    <name type="common">Sphingomonas yanoikuyae</name>
    <dbReference type="NCBI Taxonomy" id="13690"/>
    <lineage>
        <taxon>Bacteria</taxon>
        <taxon>Pseudomonadati</taxon>
        <taxon>Pseudomonadota</taxon>
        <taxon>Alphaproteobacteria</taxon>
        <taxon>Sphingomonadales</taxon>
        <taxon>Sphingomonadaceae</taxon>
        <taxon>Sphingobium</taxon>
    </lineage>
</organism>
<dbReference type="RefSeq" id="WP_037520787.1">
    <property type="nucleotide sequence ID" value="NZ_JGVR01000020.1"/>
</dbReference>
<comment type="caution">
    <text evidence="1">The sequence shown here is derived from an EMBL/GenBank/DDBJ whole genome shotgun (WGS) entry which is preliminary data.</text>
</comment>
<dbReference type="Proteomes" id="UP000028534">
    <property type="component" value="Unassembled WGS sequence"/>
</dbReference>
<dbReference type="EMBL" id="JGVR01000020">
    <property type="protein sequence ID" value="KEZ17693.1"/>
    <property type="molecule type" value="Genomic_DNA"/>
</dbReference>
<dbReference type="PATRIC" id="fig|13690.10.peg.3255"/>
<evidence type="ECO:0000313" key="2">
    <source>
        <dbReference type="Proteomes" id="UP000028534"/>
    </source>
</evidence>
<protein>
    <submittedName>
        <fullName evidence="1">Uncharacterized protein</fullName>
    </submittedName>
</protein>
<accession>A0A084EIA1</accession>
<name>A0A084EIA1_SPHYA</name>
<dbReference type="AlphaFoldDB" id="A0A084EIA1"/>
<proteinExistence type="predicted"/>